<dbReference type="Gene3D" id="2.10.25.10">
    <property type="entry name" value="Laminin"/>
    <property type="match status" value="1"/>
</dbReference>
<keyword evidence="4" id="KW-1133">Transmembrane helix</keyword>
<dbReference type="InterPro" id="IPR000742">
    <property type="entry name" value="EGF"/>
</dbReference>
<dbReference type="VEuPathDB" id="GiardiaDB:DHA2_153045"/>
<organism evidence="7 8">
    <name type="scientific">Giardia intestinalis</name>
    <name type="common">Giardia lamblia</name>
    <dbReference type="NCBI Taxonomy" id="5741"/>
    <lineage>
        <taxon>Eukaryota</taxon>
        <taxon>Metamonada</taxon>
        <taxon>Diplomonadida</taxon>
        <taxon>Hexamitidae</taxon>
        <taxon>Giardiinae</taxon>
        <taxon>Giardia</taxon>
    </lineage>
</organism>
<feature type="non-terminal residue" evidence="7">
    <location>
        <position position="1"/>
    </location>
</feature>
<feature type="chain" id="PRO_5004753171" description="EGF-like domain-containing protein" evidence="5">
    <location>
        <begin position="21"/>
        <end position="1688"/>
    </location>
</feature>
<name>V6TCV0_GIAIN</name>
<dbReference type="PROSITE" id="PS50026">
    <property type="entry name" value="EGF_3"/>
    <property type="match status" value="1"/>
</dbReference>
<feature type="disulfide bond" evidence="2">
    <location>
        <begin position="1217"/>
        <end position="1226"/>
    </location>
</feature>
<keyword evidence="2" id="KW-0245">EGF-like domain</keyword>
<dbReference type="VEuPathDB" id="GiardiaDB:QR46_4725"/>
<dbReference type="Pfam" id="PF07974">
    <property type="entry name" value="EGF_2"/>
    <property type="match status" value="1"/>
</dbReference>
<evidence type="ECO:0000256" key="4">
    <source>
        <dbReference type="SAM" id="Phobius"/>
    </source>
</evidence>
<accession>V6TCV0</accession>
<evidence type="ECO:0000313" key="7">
    <source>
        <dbReference type="EMBL" id="ESU36698.1"/>
    </source>
</evidence>
<dbReference type="PROSITE" id="PS01186">
    <property type="entry name" value="EGF_2"/>
    <property type="match status" value="2"/>
</dbReference>
<proteinExistence type="predicted"/>
<dbReference type="EMBL" id="AHGT01000041">
    <property type="protein sequence ID" value="ESU36698.1"/>
    <property type="molecule type" value="Genomic_DNA"/>
</dbReference>
<gene>
    <name evidence="7" type="ORF">DHA2_153045</name>
</gene>
<dbReference type="PROSITE" id="PS00022">
    <property type="entry name" value="EGF_1"/>
    <property type="match status" value="5"/>
</dbReference>
<comment type="caution">
    <text evidence="2">Lacks conserved residue(s) required for the propagation of feature annotation.</text>
</comment>
<dbReference type="PANTHER" id="PTHR24033">
    <property type="entry name" value="EGF-LIKE DOMAIN-CONTAINING PROTEIN"/>
    <property type="match status" value="1"/>
</dbReference>
<dbReference type="PROSITE" id="PS01248">
    <property type="entry name" value="EGF_LAM_1"/>
    <property type="match status" value="1"/>
</dbReference>
<dbReference type="InterPro" id="IPR051830">
    <property type="entry name" value="NOTCH_homolog"/>
</dbReference>
<dbReference type="VEuPathDB" id="GiardiaDB:GL50803_00114626"/>
<comment type="caution">
    <text evidence="7">The sequence shown here is derived from an EMBL/GenBank/DDBJ whole genome shotgun (WGS) entry which is preliminary data.</text>
</comment>
<keyword evidence="4" id="KW-0812">Transmembrane</keyword>
<feature type="domain" description="EGF-like" evidence="6">
    <location>
        <begin position="1192"/>
        <end position="1227"/>
    </location>
</feature>
<evidence type="ECO:0000256" key="2">
    <source>
        <dbReference type="PROSITE-ProRule" id="PRU00076"/>
    </source>
</evidence>
<dbReference type="SMART" id="SM00181">
    <property type="entry name" value="EGF"/>
    <property type="match status" value="22"/>
</dbReference>
<dbReference type="Gene3D" id="2.90.20.10">
    <property type="entry name" value="Plasmodium vivax P25 domain"/>
    <property type="match status" value="2"/>
</dbReference>
<reference evidence="7 8" key="2">
    <citation type="journal article" date="2013" name="Genome Biol. Evol.">
        <title>Genome sequencing of Giardia lamblia genotypes A2 and B isolates (DH and GS) and comparative analysis with the genomes of genotypes A1 and E (WB and Pig).</title>
        <authorList>
            <person name="Adam R.D."/>
            <person name="Dahlstrom E.W."/>
            <person name="Martens C.A."/>
            <person name="Bruno D.P."/>
            <person name="Barbian K.D."/>
            <person name="Ricklefs S.M."/>
            <person name="Hernandez M.M."/>
            <person name="Narla N.P."/>
            <person name="Patel R.B."/>
            <person name="Porcella S.F."/>
            <person name="Nash T.E."/>
        </authorList>
    </citation>
    <scope>NUCLEOTIDE SEQUENCE [LARGE SCALE GENOMIC DNA]</scope>
    <source>
        <strain evidence="7 8">DH</strain>
    </source>
</reference>
<feature type="region of interest" description="Disordered" evidence="3">
    <location>
        <begin position="1643"/>
        <end position="1665"/>
    </location>
</feature>
<evidence type="ECO:0000313" key="8">
    <source>
        <dbReference type="Proteomes" id="UP000018320"/>
    </source>
</evidence>
<keyword evidence="1 2" id="KW-1015">Disulfide bond</keyword>
<evidence type="ECO:0000256" key="3">
    <source>
        <dbReference type="SAM" id="MobiDB-lite"/>
    </source>
</evidence>
<feature type="signal peptide" evidence="5">
    <location>
        <begin position="1"/>
        <end position="20"/>
    </location>
</feature>
<keyword evidence="5" id="KW-0732">Signal</keyword>
<dbReference type="PANTHER" id="PTHR24033:SF151">
    <property type="entry name" value="NOTCH 2"/>
    <property type="match status" value="1"/>
</dbReference>
<sequence length="1688" mass="178136">VCTVFLKDLMLGLLFITVYSVTPCGTGPACVNGDCAYGDGAHFCQCRRGWAGAACDAPRAGFLKVTGTGKASTDKVVNYACLVNGTECTGSSKCNYYAGAYSCDPCPTDFVSYKGECLPKGCFNTGDYSGQEATKAPCNDRGRCLLKDPGLAGLSADDYACDCYPIYRGGLCQSCDDANAIAAKTPSQDNLPTCNPWACQDPDGTVCSGHGNCVLDVGLDRESYHYRCACETRYTRVGHKCVKTECVATIDGSPVVCGGFGNCTDEGNTGTFKCVCDSDAVQVGGFCTYSACTDESRSKICGGVGACVRNGAGYKCDCRGLATGDLCDTCTPGKSAQVGDVCVPLGCLTSNNQESCKNGGTCVKSDGEYHCRCPDMLIAVDGECTSPACMDEELGKVCSGHGTCKTNDPRDIKCSCETGYTYVAPGRCILSSLIDNSNKVCSDHGRVVFDPPDSSTMKCKCSSIYTGDKCETCGPTDAQLVDGNCIAKKCIIESSPTARSATPNVCGDTGTYTTYGDPSNPFITCVPKDSSDGNVSAYNGTFSAKPGCVHVSKIDKTRRFFCGFLEGLTDSLQDDRMPTCAKPSEGSNLPETCTKCPEKFHLVYFGEHNKTCMHNDCHDGQFGHMWYNYCGGVGDCIQKKDKSGYECDCGTAAKWDPNLKACVADACKLNKTLAGPYAPDYCIPQSTFTLECTVGRDTTWQCSCDEGGYLTYNKTCILKSKNADPKTQRARGLCGGPGAGYLDSTGSCVCNPGFLKIDDMCYSYDCLPVGVTSSASLKVGSHVCSGKGVCAYNQLTGRYGCECEAGLEAFGGYCTHPGCAGKVMHNGEIKYVECQVYDGYLGTCNKNSDNGSYSCKCRSSLKLINNICVHPSCVSHDNVYCGGDVLAGCVKSGNHYGCVCSEGYERGQLNSECIPSKCVYRRLLSDPTIACNGLGTCGGEGSLLKNRRCECKSGAKLVTLRDVNGELRETCILSECISSEDGVEPPIICGGLGSCGSTGCICDLGTKLFKKACFGINCFINTVDDSGRLVESVCGGETVGVCTKIASHGDRRDYACKCKDPKPDEYEELDGFCLPKACIFEITTLTNQQVRTMCGGKQFGTCVLNATQSSKSYCKCINRYDIIQITNGKCMKKTCLSDSLSGGPEGYVECSGHGKCIGDHIVGYSCKCDENYQTVADDRRYYMCIPTACIVSITDSNTICNGRGTCQFKTDPGKCECRPGYDGTKCETCANGYKEHTDAQCYLNGCPADNCGTEENTSVGACQFSGNSFACVCVNSSFVVDSASKTCRKSRCVWTDPYDGTVKTCYGMGTCSDNGGDTGACTCNGSTTAVNENICVYSQCISDENGSKTVCKGRGVCIASLVAGQGMCQCSDQYRTDKKTGQCFVKECFGAHASISAEVCDGGGTCNEGTKKCNCSVDGFQSLEGQTSCVHSSCVSSDNKLCSGFGACEKTGDTYGCLCASYYTLVDKDCIPTRCLKDGKVCNDGGRCTGVGASAICSCNQGWTLHGTLCYPSACVSGGALCGGNGNCPLSTGSTCECKYGYESVLDQLCISSQCVQRGTDGTVTICGGNGRCVSENGVTPSCVCNEGFSLTSDFVCGVPAPSNKSSAGTTAAIVVVVLLVLVAVAGFLIWWFVIRPRRGGPLRERAPQKGSKSSRSKLKRQTTSNASLHADVPLLSQLSGANSSIQL</sequence>
<dbReference type="VEuPathDB" id="GiardiaDB:GL50581_4085"/>
<evidence type="ECO:0000259" key="6">
    <source>
        <dbReference type="PROSITE" id="PS50026"/>
    </source>
</evidence>
<dbReference type="InterPro" id="IPR002049">
    <property type="entry name" value="LE_dom"/>
</dbReference>
<evidence type="ECO:0000256" key="5">
    <source>
        <dbReference type="SAM" id="SignalP"/>
    </source>
</evidence>
<dbReference type="InterPro" id="IPR013111">
    <property type="entry name" value="EGF_extracell"/>
</dbReference>
<keyword evidence="4" id="KW-0472">Membrane</keyword>
<dbReference type="Proteomes" id="UP000018320">
    <property type="component" value="Unassembled WGS sequence"/>
</dbReference>
<evidence type="ECO:0000256" key="1">
    <source>
        <dbReference type="ARBA" id="ARBA00023157"/>
    </source>
</evidence>
<reference evidence="8" key="1">
    <citation type="submission" date="2012-02" db="EMBL/GenBank/DDBJ databases">
        <title>Genome sequencing of Giardia lamblia Genotypes A2 and B isolates (DH and GS) and comparative analysis with the genomes of Genotypes A1 and E (WB and Pig).</title>
        <authorList>
            <person name="Adam R."/>
            <person name="Dahlstrom E."/>
            <person name="Martens C."/>
            <person name="Bruno D."/>
            <person name="Barbian K."/>
            <person name="Porcella S.F."/>
            <person name="Nash T."/>
        </authorList>
    </citation>
    <scope>NUCLEOTIDE SEQUENCE</scope>
    <source>
        <strain evidence="8">DH</strain>
    </source>
</reference>
<feature type="transmembrane region" description="Helical" evidence="4">
    <location>
        <begin position="1612"/>
        <end position="1634"/>
    </location>
</feature>
<protein>
    <recommendedName>
        <fullName evidence="6">EGF-like domain-containing protein</fullName>
    </recommendedName>
</protein>